<comment type="caution">
    <text evidence="8">The sequence shown here is derived from an EMBL/GenBank/DDBJ whole genome shotgun (WGS) entry which is preliminary data.</text>
</comment>
<dbReference type="InterPro" id="IPR003661">
    <property type="entry name" value="HisK_dim/P_dom"/>
</dbReference>
<dbReference type="FunFam" id="1.10.287.130:FF:000037">
    <property type="entry name" value="Hybrid sensor histidine kinase/response regulator"/>
    <property type="match status" value="1"/>
</dbReference>
<dbReference type="Proteomes" id="UP000295277">
    <property type="component" value="Unassembled WGS sequence"/>
</dbReference>
<dbReference type="Gene3D" id="3.30.565.10">
    <property type="entry name" value="Histidine kinase-like ATPase, C-terminal domain"/>
    <property type="match status" value="1"/>
</dbReference>
<evidence type="ECO:0000256" key="2">
    <source>
        <dbReference type="ARBA" id="ARBA00012438"/>
    </source>
</evidence>
<keyword evidence="8" id="KW-0418">Kinase</keyword>
<dbReference type="InterPro" id="IPR011006">
    <property type="entry name" value="CheY-like_superfamily"/>
</dbReference>
<dbReference type="InterPro" id="IPR001789">
    <property type="entry name" value="Sig_transdc_resp-reg_receiver"/>
</dbReference>
<dbReference type="Pfam" id="PF08448">
    <property type="entry name" value="PAS_4"/>
    <property type="match status" value="1"/>
</dbReference>
<dbReference type="SMART" id="SM00448">
    <property type="entry name" value="REC"/>
    <property type="match status" value="1"/>
</dbReference>
<evidence type="ECO:0000313" key="9">
    <source>
        <dbReference type="Proteomes" id="UP000295277"/>
    </source>
</evidence>
<dbReference type="InterPro" id="IPR005467">
    <property type="entry name" value="His_kinase_dom"/>
</dbReference>
<dbReference type="PANTHER" id="PTHR43065:SF42">
    <property type="entry name" value="TWO-COMPONENT SENSOR PPRA"/>
    <property type="match status" value="1"/>
</dbReference>
<dbReference type="SMART" id="SM00387">
    <property type="entry name" value="HATPase_c"/>
    <property type="match status" value="1"/>
</dbReference>
<dbReference type="Pfam" id="PF00512">
    <property type="entry name" value="HisKA"/>
    <property type="match status" value="1"/>
</dbReference>
<organism evidence="8 9">
    <name type="scientific">Rhodovulum steppense</name>
    <dbReference type="NCBI Taxonomy" id="540251"/>
    <lineage>
        <taxon>Bacteria</taxon>
        <taxon>Pseudomonadati</taxon>
        <taxon>Pseudomonadota</taxon>
        <taxon>Alphaproteobacteria</taxon>
        <taxon>Rhodobacterales</taxon>
        <taxon>Paracoccaceae</taxon>
        <taxon>Rhodovulum</taxon>
    </lineage>
</organism>
<dbReference type="SMART" id="SM00388">
    <property type="entry name" value="HisKA"/>
    <property type="match status" value="1"/>
</dbReference>
<feature type="transmembrane region" description="Helical" evidence="5">
    <location>
        <begin position="43"/>
        <end position="62"/>
    </location>
</feature>
<dbReference type="InterPro" id="IPR003594">
    <property type="entry name" value="HATPase_dom"/>
</dbReference>
<dbReference type="CDD" id="cd00082">
    <property type="entry name" value="HisKA"/>
    <property type="match status" value="1"/>
</dbReference>
<dbReference type="Gene3D" id="3.30.450.20">
    <property type="entry name" value="PAS domain"/>
    <property type="match status" value="1"/>
</dbReference>
<dbReference type="CDD" id="cd00130">
    <property type="entry name" value="PAS"/>
    <property type="match status" value="1"/>
</dbReference>
<evidence type="ECO:0000256" key="1">
    <source>
        <dbReference type="ARBA" id="ARBA00000085"/>
    </source>
</evidence>
<proteinExistence type="predicted"/>
<keyword evidence="5" id="KW-1133">Transmembrane helix</keyword>
<dbReference type="InterPro" id="IPR036890">
    <property type="entry name" value="HATPase_C_sf"/>
</dbReference>
<keyword evidence="3 4" id="KW-0597">Phosphoprotein</keyword>
<accession>A0A4R1YUC4</accession>
<dbReference type="PANTHER" id="PTHR43065">
    <property type="entry name" value="SENSOR HISTIDINE KINASE"/>
    <property type="match status" value="1"/>
</dbReference>
<dbReference type="InterPro" id="IPR004358">
    <property type="entry name" value="Sig_transdc_His_kin-like_C"/>
</dbReference>
<evidence type="ECO:0000313" key="8">
    <source>
        <dbReference type="EMBL" id="TCM84690.1"/>
    </source>
</evidence>
<evidence type="ECO:0000256" key="5">
    <source>
        <dbReference type="SAM" id="Phobius"/>
    </source>
</evidence>
<dbReference type="PRINTS" id="PR00344">
    <property type="entry name" value="BCTRLSENSOR"/>
</dbReference>
<keyword evidence="5" id="KW-0472">Membrane</keyword>
<dbReference type="Gene3D" id="1.10.287.130">
    <property type="match status" value="1"/>
</dbReference>
<dbReference type="PROSITE" id="PS50110">
    <property type="entry name" value="RESPONSE_REGULATORY"/>
    <property type="match status" value="1"/>
</dbReference>
<dbReference type="SUPFAM" id="SSF52172">
    <property type="entry name" value="CheY-like"/>
    <property type="match status" value="1"/>
</dbReference>
<dbReference type="SMART" id="SM00091">
    <property type="entry name" value="PAS"/>
    <property type="match status" value="3"/>
</dbReference>
<name>A0A4R1YUC4_9RHOB</name>
<keyword evidence="9" id="KW-1185">Reference proteome</keyword>
<dbReference type="InterPro" id="IPR000014">
    <property type="entry name" value="PAS"/>
</dbReference>
<dbReference type="InterPro" id="IPR036097">
    <property type="entry name" value="HisK_dim/P_sf"/>
</dbReference>
<sequence>MPRLAPAFSSLGQNAAAYAERAWAIFLCGIALALIARSVPMPWLAVLLLSAAATLAALASFIRIADMWGRKLPAGRLRRLCAGAPGACVLTDGHGRVLIANPAALRQVTVDRGQPIAAAFAAVFADPERAVANLIAAAARGESALHVSTGVGAALHVRVERAAPGVFMWHLDGDEAPASDNALPMLRLDPDGRVMSLNKAARELLGHVPASLQALRRGRPPGAHPDGEEIEIDTTDGPVRRRLMALPGRDGLRELYLLPAGSGAGVEQPPEGLLDALPVAILQLDIDGTVRLANARARELLVGSPGEALNLCERLEGLGRPVSDWLAEAAEGRASNMAEVLRVARDDRELFVQVALARMSGSGLVAVLHDVTEMKTLEAQFTQSQKMQAIGQLAGGIAHDFNNLLTAISGHCDLLMLRHDPGDPDYADLVQIHQNANRAASLVGQLLAFSRKQTLSPEVLDLRDTMGELAHLLDRLVGERVRLRIRNGEGLPPIRADKRKLEQVVMNLVVNARDAMPGGGEIRLETEAVELASDLRRDRAVVPAGPYALVRVIDEGEGIPPDRLTKIFEPFFTTKRPGEGTGLGLSTVYGIVKQTGGFIFVDSEPGRGSTFTLYLPTYRGETKGAEPCAVEAEDKAPDSGVVLLVEDEAPVRSFASRALTMHGHTVIEAESGDEALEILADPGLRVDVFVTDVVMPGLDGPGWVAKALKERPGTRIVFVSGYAEDNFGEIRARIPNSVYLPKPFSLADLTATVQRQLQAPFIGAATTEVPPDGGNAP</sequence>
<evidence type="ECO:0000259" key="7">
    <source>
        <dbReference type="PROSITE" id="PS50110"/>
    </source>
</evidence>
<reference evidence="8 9" key="1">
    <citation type="submission" date="2019-03" db="EMBL/GenBank/DDBJ databases">
        <title>Genomic Encyclopedia of Type Strains, Phase IV (KMG-IV): sequencing the most valuable type-strain genomes for metagenomic binning, comparative biology and taxonomic classification.</title>
        <authorList>
            <person name="Goeker M."/>
        </authorList>
    </citation>
    <scope>NUCLEOTIDE SEQUENCE [LARGE SCALE GENOMIC DNA]</scope>
    <source>
        <strain evidence="8 9">DSM 21153</strain>
    </source>
</reference>
<dbReference type="Pfam" id="PF02518">
    <property type="entry name" value="HATPase_c"/>
    <property type="match status" value="1"/>
</dbReference>
<dbReference type="PROSITE" id="PS50109">
    <property type="entry name" value="HIS_KIN"/>
    <property type="match status" value="1"/>
</dbReference>
<dbReference type="InterPro" id="IPR035965">
    <property type="entry name" value="PAS-like_dom_sf"/>
</dbReference>
<dbReference type="SUPFAM" id="SSF47384">
    <property type="entry name" value="Homodimeric domain of signal transducing histidine kinase"/>
    <property type="match status" value="1"/>
</dbReference>
<dbReference type="InterPro" id="IPR013656">
    <property type="entry name" value="PAS_4"/>
</dbReference>
<dbReference type="Gene3D" id="3.40.50.2300">
    <property type="match status" value="1"/>
</dbReference>
<gene>
    <name evidence="8" type="ORF">EV216_1106</name>
</gene>
<feature type="modified residue" description="4-aspartylphosphate" evidence="4">
    <location>
        <position position="692"/>
    </location>
</feature>
<dbReference type="GO" id="GO:0000155">
    <property type="term" value="F:phosphorelay sensor kinase activity"/>
    <property type="evidence" value="ECO:0007669"/>
    <property type="project" value="InterPro"/>
</dbReference>
<keyword evidence="8" id="KW-0808">Transferase</keyword>
<dbReference type="EMBL" id="SLVM01000010">
    <property type="protein sequence ID" value="TCM84690.1"/>
    <property type="molecule type" value="Genomic_DNA"/>
</dbReference>
<evidence type="ECO:0000259" key="6">
    <source>
        <dbReference type="PROSITE" id="PS50109"/>
    </source>
</evidence>
<dbReference type="EC" id="2.7.13.3" evidence="2"/>
<dbReference type="SUPFAM" id="SSF55874">
    <property type="entry name" value="ATPase domain of HSP90 chaperone/DNA topoisomerase II/histidine kinase"/>
    <property type="match status" value="1"/>
</dbReference>
<evidence type="ECO:0000256" key="3">
    <source>
        <dbReference type="ARBA" id="ARBA00022553"/>
    </source>
</evidence>
<dbReference type="AlphaFoldDB" id="A0A4R1YUC4"/>
<protein>
    <recommendedName>
        <fullName evidence="2">histidine kinase</fullName>
        <ecNumber evidence="2">2.7.13.3</ecNumber>
    </recommendedName>
</protein>
<comment type="catalytic activity">
    <reaction evidence="1">
        <text>ATP + protein L-histidine = ADP + protein N-phospho-L-histidine.</text>
        <dbReference type="EC" id="2.7.13.3"/>
    </reaction>
</comment>
<evidence type="ECO:0000256" key="4">
    <source>
        <dbReference type="PROSITE-ProRule" id="PRU00169"/>
    </source>
</evidence>
<feature type="domain" description="Response regulatory" evidence="7">
    <location>
        <begin position="641"/>
        <end position="757"/>
    </location>
</feature>
<keyword evidence="5" id="KW-0812">Transmembrane</keyword>
<dbReference type="SUPFAM" id="SSF55785">
    <property type="entry name" value="PYP-like sensor domain (PAS domain)"/>
    <property type="match status" value="2"/>
</dbReference>
<dbReference type="Pfam" id="PF00072">
    <property type="entry name" value="Response_reg"/>
    <property type="match status" value="1"/>
</dbReference>
<feature type="domain" description="Histidine kinase" evidence="6">
    <location>
        <begin position="396"/>
        <end position="619"/>
    </location>
</feature>